<keyword evidence="2" id="KW-1185">Reference proteome</keyword>
<gene>
    <name evidence="1" type="ORF">ACFFNX_21410</name>
</gene>
<name>A0ABV5YI75_9ACTN</name>
<dbReference type="RefSeq" id="WP_378204950.1">
    <property type="nucleotide sequence ID" value="NZ_JBHLZP010000157.1"/>
</dbReference>
<evidence type="ECO:0000313" key="1">
    <source>
        <dbReference type="EMBL" id="MFB9834749.1"/>
    </source>
</evidence>
<accession>A0ABV5YI75</accession>
<protein>
    <submittedName>
        <fullName evidence="1">Uncharacterized protein</fullName>
    </submittedName>
</protein>
<evidence type="ECO:0000313" key="2">
    <source>
        <dbReference type="Proteomes" id="UP001589627"/>
    </source>
</evidence>
<proteinExistence type="predicted"/>
<reference evidence="1 2" key="1">
    <citation type="submission" date="2024-09" db="EMBL/GenBank/DDBJ databases">
        <authorList>
            <person name="Sun Q."/>
            <person name="Mori K."/>
        </authorList>
    </citation>
    <scope>NUCLEOTIDE SEQUENCE [LARGE SCALE GENOMIC DNA]</scope>
    <source>
        <strain evidence="1 2">TBRC 0563</strain>
    </source>
</reference>
<organism evidence="1 2">
    <name type="scientific">Actinoallomurus acaciae</name>
    <dbReference type="NCBI Taxonomy" id="502577"/>
    <lineage>
        <taxon>Bacteria</taxon>
        <taxon>Bacillati</taxon>
        <taxon>Actinomycetota</taxon>
        <taxon>Actinomycetes</taxon>
        <taxon>Streptosporangiales</taxon>
        <taxon>Thermomonosporaceae</taxon>
        <taxon>Actinoallomurus</taxon>
    </lineage>
</organism>
<dbReference type="EMBL" id="JBHLZP010000157">
    <property type="protein sequence ID" value="MFB9834749.1"/>
    <property type="molecule type" value="Genomic_DNA"/>
</dbReference>
<sequence>MARDLSGREEWPVWTLNQRRRAAAEALLLTYVELGDEPEAIRRIPYLAPFAELIERRYSGGEKFPVRDVPPRFLAIFEGWADGRVNFVAGRDLV</sequence>
<dbReference type="Proteomes" id="UP001589627">
    <property type="component" value="Unassembled WGS sequence"/>
</dbReference>
<comment type="caution">
    <text evidence="1">The sequence shown here is derived from an EMBL/GenBank/DDBJ whole genome shotgun (WGS) entry which is preliminary data.</text>
</comment>